<evidence type="ECO:0000313" key="2">
    <source>
        <dbReference type="Proteomes" id="UP000001343"/>
    </source>
</evidence>
<name>A0AA87SXR5_9LEPT</name>
<dbReference type="Proteomes" id="UP000001343">
    <property type="component" value="Unassembled WGS sequence"/>
</dbReference>
<protein>
    <submittedName>
        <fullName evidence="1">Uncharacterized protein</fullName>
    </submittedName>
</protein>
<accession>A0AA87SXR5</accession>
<dbReference type="EMBL" id="AKWM02000022">
    <property type="protein sequence ID" value="EKS01175.1"/>
    <property type="molecule type" value="Genomic_DNA"/>
</dbReference>
<comment type="caution">
    <text evidence="1">The sequence shown here is derived from an EMBL/GenBank/DDBJ whole genome shotgun (WGS) entry which is preliminary data.</text>
</comment>
<sequence>MNLIQKTYNSGLNAIFENSYIFTKPTFNFGYYLCASK</sequence>
<organism evidence="1 2">
    <name type="scientific">Leptospira mayottensis 200901122</name>
    <dbReference type="NCBI Taxonomy" id="1193010"/>
    <lineage>
        <taxon>Bacteria</taxon>
        <taxon>Pseudomonadati</taxon>
        <taxon>Spirochaetota</taxon>
        <taxon>Spirochaetia</taxon>
        <taxon>Leptospirales</taxon>
        <taxon>Leptospiraceae</taxon>
        <taxon>Leptospira</taxon>
    </lineage>
</organism>
<proteinExistence type="predicted"/>
<gene>
    <name evidence="1" type="ORF">LEP1GSC125_1140</name>
</gene>
<dbReference type="AlphaFoldDB" id="A0AA87SXR5"/>
<evidence type="ECO:0000313" key="1">
    <source>
        <dbReference type="EMBL" id="EKS01175.1"/>
    </source>
</evidence>
<reference evidence="1 2" key="1">
    <citation type="journal article" date="2014" name="Int. J. Syst. Evol. Microbiol.">
        <title>Leptospira mayottensis sp. nov., a pathogenic species of the genus Leptospira isolated from humans.</title>
        <authorList>
            <person name="Bourhy P."/>
            <person name="Collet L."/>
            <person name="Brisse S."/>
            <person name="Picardeau M."/>
        </authorList>
    </citation>
    <scope>NUCLEOTIDE SEQUENCE [LARGE SCALE GENOMIC DNA]</scope>
    <source>
        <strain evidence="1 2">200901122</strain>
    </source>
</reference>